<dbReference type="SUPFAM" id="SSF51735">
    <property type="entry name" value="NAD(P)-binding Rossmann-fold domains"/>
    <property type="match status" value="1"/>
</dbReference>
<keyword evidence="2" id="KW-0521">NADP</keyword>
<organism evidence="5 6">
    <name type="scientific">Kingdonia uniflora</name>
    <dbReference type="NCBI Taxonomy" id="39325"/>
    <lineage>
        <taxon>Eukaryota</taxon>
        <taxon>Viridiplantae</taxon>
        <taxon>Streptophyta</taxon>
        <taxon>Embryophyta</taxon>
        <taxon>Tracheophyta</taxon>
        <taxon>Spermatophyta</taxon>
        <taxon>Magnoliopsida</taxon>
        <taxon>Ranunculales</taxon>
        <taxon>Circaeasteraceae</taxon>
        <taxon>Kingdonia</taxon>
    </lineage>
</organism>
<proteinExistence type="inferred from homology"/>
<keyword evidence="6" id="KW-1185">Reference proteome</keyword>
<dbReference type="PRINTS" id="PR00081">
    <property type="entry name" value="GDHRDH"/>
</dbReference>
<evidence type="ECO:0000256" key="3">
    <source>
        <dbReference type="ARBA" id="ARBA00023002"/>
    </source>
</evidence>
<comment type="caution">
    <text evidence="5">The sequence shown here is derived from an EMBL/GenBank/DDBJ whole genome shotgun (WGS) entry which is preliminary data.</text>
</comment>
<dbReference type="AlphaFoldDB" id="A0A7J7N4Z0"/>
<evidence type="ECO:0000313" key="5">
    <source>
        <dbReference type="EMBL" id="KAF6162261.1"/>
    </source>
</evidence>
<comment type="similarity">
    <text evidence="1 4">Belongs to the short-chain dehydrogenases/reductases (SDR) family.</text>
</comment>
<evidence type="ECO:0000313" key="6">
    <source>
        <dbReference type="Proteomes" id="UP000541444"/>
    </source>
</evidence>
<dbReference type="GO" id="GO:0016491">
    <property type="term" value="F:oxidoreductase activity"/>
    <property type="evidence" value="ECO:0007669"/>
    <property type="project" value="UniProtKB-KW"/>
</dbReference>
<dbReference type="Pfam" id="PF00106">
    <property type="entry name" value="adh_short"/>
    <property type="match status" value="1"/>
</dbReference>
<accession>A0A7J7N4Z0</accession>
<dbReference type="InterPro" id="IPR002347">
    <property type="entry name" value="SDR_fam"/>
</dbReference>
<evidence type="ECO:0000256" key="4">
    <source>
        <dbReference type="RuleBase" id="RU000363"/>
    </source>
</evidence>
<gene>
    <name evidence="5" type="ORF">GIB67_008390</name>
</gene>
<dbReference type="OrthoDB" id="1933717at2759"/>
<dbReference type="GO" id="GO:0016020">
    <property type="term" value="C:membrane"/>
    <property type="evidence" value="ECO:0007669"/>
    <property type="project" value="TreeGrafter"/>
</dbReference>
<keyword evidence="3" id="KW-0560">Oxidoreductase</keyword>
<dbReference type="Proteomes" id="UP000541444">
    <property type="component" value="Unassembled WGS sequence"/>
</dbReference>
<reference evidence="5 6" key="1">
    <citation type="journal article" date="2020" name="IScience">
        <title>Genome Sequencing of the Endangered Kingdonia uniflora (Circaeasteraceae, Ranunculales) Reveals Potential Mechanisms of Evolutionary Specialization.</title>
        <authorList>
            <person name="Sun Y."/>
            <person name="Deng T."/>
            <person name="Zhang A."/>
            <person name="Moore M.J."/>
            <person name="Landis J.B."/>
            <person name="Lin N."/>
            <person name="Zhang H."/>
            <person name="Zhang X."/>
            <person name="Huang J."/>
            <person name="Zhang X."/>
            <person name="Sun H."/>
            <person name="Wang H."/>
        </authorList>
    </citation>
    <scope>NUCLEOTIDE SEQUENCE [LARGE SCALE GENOMIC DNA]</scope>
    <source>
        <strain evidence="5">TB1705</strain>
        <tissue evidence="5">Leaf</tissue>
    </source>
</reference>
<evidence type="ECO:0000256" key="2">
    <source>
        <dbReference type="ARBA" id="ARBA00022857"/>
    </source>
</evidence>
<dbReference type="PRINTS" id="PR00080">
    <property type="entry name" value="SDRFAMILY"/>
</dbReference>
<dbReference type="EMBL" id="JACGCM010001055">
    <property type="protein sequence ID" value="KAF6162261.1"/>
    <property type="molecule type" value="Genomic_DNA"/>
</dbReference>
<dbReference type="InterPro" id="IPR036291">
    <property type="entry name" value="NAD(P)-bd_dom_sf"/>
</dbReference>
<protein>
    <submittedName>
        <fullName evidence="5">Uncharacterized protein</fullName>
    </submittedName>
</protein>
<evidence type="ECO:0000256" key="1">
    <source>
        <dbReference type="ARBA" id="ARBA00006484"/>
    </source>
</evidence>
<dbReference type="Gene3D" id="3.40.50.720">
    <property type="entry name" value="NAD(P)-binding Rossmann-like Domain"/>
    <property type="match status" value="1"/>
</dbReference>
<sequence>MRSFCRCAVVTGGNRGIGFEICRQLASNNILVVLTARNEKRGNEAVENLKESGLSNVVFHQLDIMDPTSIASLSSFLKTRFGKLDILVNNAAVSGVVMDPESFRAFEGGFDSVQDENAEKVNEIMEQPHDKGEECLNTVYYGTKAVTEGLLPLLELSNSGRIVIVSSSYGLLGLIPNEKVKAQLTDVDNLTEVELDELLQRFLKDFKEDKLKNNGWPITMSAYKMAQATLNAYTRILAKKFSKMRINCLHPGYCKTDITCNTGQLTRAEGARTPVMLALLPDDGPTGCYFNQMEVASFI</sequence>
<dbReference type="PANTHER" id="PTHR43490">
    <property type="entry name" value="(+)-NEOMENTHOL DEHYDROGENASE"/>
    <property type="match status" value="1"/>
</dbReference>
<name>A0A7J7N4Z0_9MAGN</name>
<dbReference type="PANTHER" id="PTHR43490:SF135">
    <property type="entry name" value="OS02G0640800 PROTEIN"/>
    <property type="match status" value="1"/>
</dbReference>